<name>W0RKZ2_9BACT</name>
<dbReference type="HOGENOM" id="CLU_3099229_0_0_0"/>
<evidence type="ECO:0000313" key="1">
    <source>
        <dbReference type="EMBL" id="AHG91729.1"/>
    </source>
</evidence>
<dbReference type="Proteomes" id="UP000019151">
    <property type="component" value="Chromosome"/>
</dbReference>
<proteinExistence type="predicted"/>
<dbReference type="STRING" id="861299.J421_4192"/>
<keyword evidence="2" id="KW-1185">Reference proteome</keyword>
<accession>W0RKZ2</accession>
<sequence>MLVTHNLAEGLALGTRVGVMLAGRLVRVEARAGVDAAAFADAYRALVTGTA</sequence>
<organism evidence="1 2">
    <name type="scientific">Gemmatirosa kalamazoonensis</name>
    <dbReference type="NCBI Taxonomy" id="861299"/>
    <lineage>
        <taxon>Bacteria</taxon>
        <taxon>Pseudomonadati</taxon>
        <taxon>Gemmatimonadota</taxon>
        <taxon>Gemmatimonadia</taxon>
        <taxon>Gemmatimonadales</taxon>
        <taxon>Gemmatimonadaceae</taxon>
        <taxon>Gemmatirosa</taxon>
    </lineage>
</organism>
<evidence type="ECO:0000313" key="2">
    <source>
        <dbReference type="Proteomes" id="UP000019151"/>
    </source>
</evidence>
<dbReference type="EMBL" id="CP007128">
    <property type="protein sequence ID" value="AHG91729.1"/>
    <property type="molecule type" value="Genomic_DNA"/>
</dbReference>
<gene>
    <name evidence="1" type="ORF">J421_4192</name>
</gene>
<dbReference type="InParanoid" id="W0RKZ2"/>
<dbReference type="KEGG" id="gba:J421_4192"/>
<dbReference type="AlphaFoldDB" id="W0RKZ2"/>
<protein>
    <submittedName>
        <fullName evidence="1">Uncharacterized protein</fullName>
    </submittedName>
</protein>
<reference evidence="1 2" key="1">
    <citation type="journal article" date="2014" name="Genome Announc.">
        <title>Genome Sequence and Methylome of Soil Bacterium Gemmatirosa kalamazoonensis KBS708T, a Member of the Rarely Cultivated Gemmatimonadetes Phylum.</title>
        <authorList>
            <person name="Debruyn J.M."/>
            <person name="Radosevich M."/>
            <person name="Wommack K.E."/>
            <person name="Polson S.W."/>
            <person name="Hauser L.J."/>
            <person name="Fawaz M.N."/>
            <person name="Korlach J."/>
            <person name="Tsai Y.C."/>
        </authorList>
    </citation>
    <scope>NUCLEOTIDE SEQUENCE [LARGE SCALE GENOMIC DNA]</scope>
    <source>
        <strain evidence="1 2">KBS708</strain>
    </source>
</reference>